<accession>A0A2X4V8F6</accession>
<proteinExistence type="predicted"/>
<dbReference type="OrthoDB" id="6637580at2"/>
<name>A0A2X4V8F6_9GAMM</name>
<dbReference type="Proteomes" id="UP000249005">
    <property type="component" value="Chromosome 1"/>
</dbReference>
<evidence type="ECO:0000313" key="2">
    <source>
        <dbReference type="Proteomes" id="UP000249005"/>
    </source>
</evidence>
<dbReference type="InterPro" id="IPR057955">
    <property type="entry name" value="SF0329-like"/>
</dbReference>
<protein>
    <submittedName>
        <fullName evidence="1">Uncharacterized protein</fullName>
    </submittedName>
</protein>
<organism evidence="1 2">
    <name type="scientific">Leminorella richardii</name>
    <dbReference type="NCBI Taxonomy" id="158841"/>
    <lineage>
        <taxon>Bacteria</taxon>
        <taxon>Pseudomonadati</taxon>
        <taxon>Pseudomonadota</taxon>
        <taxon>Gammaproteobacteria</taxon>
        <taxon>Enterobacterales</taxon>
        <taxon>Budviciaceae</taxon>
        <taxon>Leminorella</taxon>
    </lineage>
</organism>
<dbReference type="KEGG" id="lri:NCTC12151_02171"/>
<dbReference type="RefSeq" id="WP_111740663.1">
    <property type="nucleotide sequence ID" value="NZ_LR698987.1"/>
</dbReference>
<dbReference type="EMBL" id="LS483470">
    <property type="protein sequence ID" value="SQI41580.1"/>
    <property type="molecule type" value="Genomic_DNA"/>
</dbReference>
<evidence type="ECO:0000313" key="1">
    <source>
        <dbReference type="EMBL" id="SQI41580.1"/>
    </source>
</evidence>
<reference evidence="1 2" key="1">
    <citation type="submission" date="2018-06" db="EMBL/GenBank/DDBJ databases">
        <authorList>
            <consortium name="Pathogen Informatics"/>
            <person name="Doyle S."/>
        </authorList>
    </citation>
    <scope>NUCLEOTIDE SEQUENCE [LARGE SCALE GENOMIC DNA]</scope>
    <source>
        <strain evidence="1 2">NCTC12151</strain>
    </source>
</reference>
<sequence length="156" mass="18448">MKQKPWSKLQKALYLLISPDVDFQIHCTAYPMRSQSGSTSLPRYWITLDKEIIWDYPKDFVTEGGIIKNYGGEVSRYYPYLTDVYDISNLIREYIDTPKEQLLNKQFIHDKWGLINILRAADRRVGARRLDILRRKTHNVAAVRGIMRRREKQTEA</sequence>
<gene>
    <name evidence="1" type="ORF">NCTC12151_02171</name>
</gene>
<dbReference type="AlphaFoldDB" id="A0A2X4V8F6"/>
<dbReference type="Pfam" id="PF25753">
    <property type="entry name" value="SF0329"/>
    <property type="match status" value="1"/>
</dbReference>
<keyword evidence="2" id="KW-1185">Reference proteome</keyword>